<feature type="region of interest" description="Disordered" evidence="1">
    <location>
        <begin position="593"/>
        <end position="617"/>
    </location>
</feature>
<feature type="region of interest" description="Disordered" evidence="1">
    <location>
        <begin position="401"/>
        <end position="429"/>
    </location>
</feature>
<feature type="compositionally biased region" description="Basic and acidic residues" evidence="1">
    <location>
        <begin position="593"/>
        <end position="602"/>
    </location>
</feature>
<keyword evidence="3" id="KW-1185">Reference proteome</keyword>
<feature type="compositionally biased region" description="Polar residues" evidence="1">
    <location>
        <begin position="605"/>
        <end position="617"/>
    </location>
</feature>
<dbReference type="EMBL" id="ABDF02000092">
    <property type="protein sequence ID" value="EHK15550.1"/>
    <property type="molecule type" value="Genomic_DNA"/>
</dbReference>
<name>G9NCY0_HYPVG</name>
<feature type="region of interest" description="Disordered" evidence="1">
    <location>
        <begin position="108"/>
        <end position="131"/>
    </location>
</feature>
<dbReference type="HOGENOM" id="CLU_326785_0_0_1"/>
<dbReference type="AlphaFoldDB" id="G9NCY0"/>
<organism evidence="2 3">
    <name type="scientific">Hypocrea virens (strain Gv29-8 / FGSC 10586)</name>
    <name type="common">Gliocladium virens</name>
    <name type="synonym">Trichoderma virens</name>
    <dbReference type="NCBI Taxonomy" id="413071"/>
    <lineage>
        <taxon>Eukaryota</taxon>
        <taxon>Fungi</taxon>
        <taxon>Dikarya</taxon>
        <taxon>Ascomycota</taxon>
        <taxon>Pezizomycotina</taxon>
        <taxon>Sordariomycetes</taxon>
        <taxon>Hypocreomycetidae</taxon>
        <taxon>Hypocreales</taxon>
        <taxon>Hypocreaceae</taxon>
        <taxon>Trichoderma</taxon>
    </lineage>
</organism>
<evidence type="ECO:0000256" key="1">
    <source>
        <dbReference type="SAM" id="MobiDB-lite"/>
    </source>
</evidence>
<evidence type="ECO:0000313" key="2">
    <source>
        <dbReference type="EMBL" id="EHK15550.1"/>
    </source>
</evidence>
<feature type="compositionally biased region" description="Polar residues" evidence="1">
    <location>
        <begin position="320"/>
        <end position="330"/>
    </location>
</feature>
<dbReference type="VEuPathDB" id="FungiDB:TRIVIDRAFT_228578"/>
<reference evidence="2 3" key="1">
    <citation type="journal article" date="2011" name="Genome Biol.">
        <title>Comparative genome sequence analysis underscores mycoparasitism as the ancestral life style of Trichoderma.</title>
        <authorList>
            <person name="Kubicek C.P."/>
            <person name="Herrera-Estrella A."/>
            <person name="Seidl-Seiboth V."/>
            <person name="Martinez D.A."/>
            <person name="Druzhinina I.S."/>
            <person name="Thon M."/>
            <person name="Zeilinger S."/>
            <person name="Casas-Flores S."/>
            <person name="Horwitz B.A."/>
            <person name="Mukherjee P.K."/>
            <person name="Mukherjee M."/>
            <person name="Kredics L."/>
            <person name="Alcaraz L.D."/>
            <person name="Aerts A."/>
            <person name="Antal Z."/>
            <person name="Atanasova L."/>
            <person name="Cervantes-Badillo M.G."/>
            <person name="Challacombe J."/>
            <person name="Chertkov O."/>
            <person name="McCluskey K."/>
            <person name="Coulpier F."/>
            <person name="Deshpande N."/>
            <person name="von Doehren H."/>
            <person name="Ebbole D.J."/>
            <person name="Esquivel-Naranjo E.U."/>
            <person name="Fekete E."/>
            <person name="Flipphi M."/>
            <person name="Glaser F."/>
            <person name="Gomez-Rodriguez E.Y."/>
            <person name="Gruber S."/>
            <person name="Han C."/>
            <person name="Henrissat B."/>
            <person name="Hermosa R."/>
            <person name="Hernandez-Onate M."/>
            <person name="Karaffa L."/>
            <person name="Kosti I."/>
            <person name="Le Crom S."/>
            <person name="Lindquist E."/>
            <person name="Lucas S."/>
            <person name="Luebeck M."/>
            <person name="Luebeck P.S."/>
            <person name="Margeot A."/>
            <person name="Metz B."/>
            <person name="Misra M."/>
            <person name="Nevalainen H."/>
            <person name="Omann M."/>
            <person name="Packer N."/>
            <person name="Perrone G."/>
            <person name="Uresti-Rivera E.E."/>
            <person name="Salamov A."/>
            <person name="Schmoll M."/>
            <person name="Seiboth B."/>
            <person name="Shapiro H."/>
            <person name="Sukno S."/>
            <person name="Tamayo-Ramos J.A."/>
            <person name="Tisch D."/>
            <person name="Wiest A."/>
            <person name="Wilkinson H.H."/>
            <person name="Zhang M."/>
            <person name="Coutinho P.M."/>
            <person name="Kenerley C.M."/>
            <person name="Monte E."/>
            <person name="Baker S.E."/>
            <person name="Grigoriev I.V."/>
        </authorList>
    </citation>
    <scope>NUCLEOTIDE SEQUENCE [LARGE SCALE GENOMIC DNA]</scope>
    <source>
        <strain evidence="3">Gv29-8 / FGSC 10586</strain>
    </source>
</reference>
<dbReference type="Proteomes" id="UP000007115">
    <property type="component" value="Unassembled WGS sequence"/>
</dbReference>
<feature type="region of interest" description="Disordered" evidence="1">
    <location>
        <begin position="145"/>
        <end position="165"/>
    </location>
</feature>
<protein>
    <submittedName>
        <fullName evidence="2">Uncharacterized protein</fullName>
    </submittedName>
</protein>
<feature type="compositionally biased region" description="Low complexity" evidence="1">
    <location>
        <begin position="155"/>
        <end position="165"/>
    </location>
</feature>
<sequence length="932" mass="102789">MSILSCCGFRRRGRQPASDADLADSPEEHHLRRGLPDIQHCFDQSRESLEMPIRSRDVSMLPAELPSEDLTELGQLVVDDSDGDGEEDNPLTKTSSALNVVRTKLIRRISHENEPNRRSRASAGHSQEEVARRAELRRFRHQRIQEELKNEESNAESSSTSHRSTRYLSPLIDAGQPRVGPRDAIEFTVEDAHLNTAQPRPTQESQRTEAQHVEACTSSQEQGAVLKPAITSAVSGAESWDQVHPLRPPSTHSSTSQKLAGCSYKVPRLDRILGADSEFDIRHGAHAWEEQSALGIWLAAQGLQSRSSSIRPGGSETNDKNLGNQVSSPQEDFGGIDSTADVLLPTRCQGSITEELHDRNNSFESASFVSSLPNDRMQSDADATLLGRNLLLESDTLDIATTRPVDPSSSDYPSVLPSFQPSPDRSQSNFHHLSAEDLESLELSPFSWRGNFSVIRSIQASEGMSSYATAEENIFYSDNNASSARINCPTAKASADATSLACSGAAGFHPREAKMQTIGTRLGDALSRKKPSLNFGSRFKEDFHITSAGSGRRSFMAKMNLSVPRRSKYSSNSFGTAQSRHYVIERSSLALRREDSDGRRLETPTGGSSPFKTQVGSFSPADSGVFDTSRLTPHSELLLDEVQSPSRRILQQWSTNLQGTFSANSIPKPGQPSKPAKRLTKIPSLQPQIIQSCEERITSIDLHQSQMDEDRRLVVDALPSESISRFRPGRLGKAVRSGLKKLMPSHDNERQTQFFQISENRPGHDENEKCLGSKIVRTDTLTIASEHRSLAQREAVEYGITSSNQHLSAKLASRHQQSASKLGNTIDLGCSKKNTRISMGLEIQKLVDGPSQSHPAEDDLMSDISIQPWRRLTFEDEKDRNSQDTGLTSATGEIQALRRWKSALDVPASRKLSLTWTGRSMAQSLSLGNLRD</sequence>
<accession>G9NCY0</accession>
<feature type="compositionally biased region" description="Low complexity" evidence="1">
    <location>
        <begin position="404"/>
        <end position="418"/>
    </location>
</feature>
<dbReference type="GeneID" id="25792182"/>
<feature type="compositionally biased region" description="Polar residues" evidence="1">
    <location>
        <begin position="419"/>
        <end position="429"/>
    </location>
</feature>
<comment type="caution">
    <text evidence="2">The sequence shown here is derived from an EMBL/GenBank/DDBJ whole genome shotgun (WGS) entry which is preliminary data.</text>
</comment>
<feature type="region of interest" description="Disordered" evidence="1">
    <location>
        <begin position="13"/>
        <end position="37"/>
    </location>
</feature>
<gene>
    <name evidence="2" type="ORF">TRIVIDRAFT_228578</name>
</gene>
<feature type="region of interest" description="Disordered" evidence="1">
    <location>
        <begin position="236"/>
        <end position="260"/>
    </location>
</feature>
<feature type="compositionally biased region" description="Acidic residues" evidence="1">
    <location>
        <begin position="79"/>
        <end position="89"/>
    </location>
</feature>
<dbReference type="OrthoDB" id="3437384at2759"/>
<dbReference type="InParanoid" id="G9NCY0"/>
<dbReference type="OMA" id="HGAHAWE"/>
<dbReference type="RefSeq" id="XP_013949748.1">
    <property type="nucleotide sequence ID" value="XM_014094273.1"/>
</dbReference>
<feature type="region of interest" description="Disordered" evidence="1">
    <location>
        <begin position="78"/>
        <end position="97"/>
    </location>
</feature>
<evidence type="ECO:0000313" key="3">
    <source>
        <dbReference type="Proteomes" id="UP000007115"/>
    </source>
</evidence>
<dbReference type="eggNOG" id="ENOG502RJV1">
    <property type="taxonomic scope" value="Eukaryota"/>
</dbReference>
<feature type="region of interest" description="Disordered" evidence="1">
    <location>
        <begin position="306"/>
        <end position="338"/>
    </location>
</feature>
<proteinExistence type="predicted"/>
<feature type="region of interest" description="Disordered" evidence="1">
    <location>
        <begin position="197"/>
        <end position="221"/>
    </location>
</feature>